<dbReference type="InterPro" id="IPR001754">
    <property type="entry name" value="OMPdeCOase_dom"/>
</dbReference>
<feature type="binding site" evidence="10">
    <location>
        <position position="220"/>
    </location>
    <ligand>
        <name>substrate</name>
    </ligand>
</feature>
<dbReference type="InterPro" id="IPR014732">
    <property type="entry name" value="OMPdecase"/>
</dbReference>
<feature type="active site" description="For OMPdecase activity" evidence="9">
    <location>
        <position position="72"/>
    </location>
</feature>
<organism evidence="12">
    <name type="scientific">candidate division WOR-3 bacterium</name>
    <dbReference type="NCBI Taxonomy" id="2052148"/>
    <lineage>
        <taxon>Bacteria</taxon>
        <taxon>Bacteria division WOR-3</taxon>
    </lineage>
</organism>
<evidence type="ECO:0000256" key="3">
    <source>
        <dbReference type="ARBA" id="ARBA00012321"/>
    </source>
</evidence>
<evidence type="ECO:0000313" key="12">
    <source>
        <dbReference type="EMBL" id="HGB35990.1"/>
    </source>
</evidence>
<dbReference type="GO" id="GO:0005829">
    <property type="term" value="C:cytosol"/>
    <property type="evidence" value="ECO:0007669"/>
    <property type="project" value="TreeGrafter"/>
</dbReference>
<dbReference type="EC" id="4.1.1.23" evidence="3"/>
<dbReference type="InterPro" id="IPR011060">
    <property type="entry name" value="RibuloseP-bd_barrel"/>
</dbReference>
<evidence type="ECO:0000256" key="5">
    <source>
        <dbReference type="ARBA" id="ARBA00022793"/>
    </source>
</evidence>
<feature type="binding site" evidence="10">
    <location>
        <position position="221"/>
    </location>
    <ligand>
        <name>substrate</name>
    </ligand>
</feature>
<dbReference type="SMART" id="SM00934">
    <property type="entry name" value="OMPdecase"/>
    <property type="match status" value="1"/>
</dbReference>
<dbReference type="GO" id="GO:0044205">
    <property type="term" value="P:'de novo' UMP biosynthetic process"/>
    <property type="evidence" value="ECO:0007669"/>
    <property type="project" value="UniProtKB-UniPathway"/>
</dbReference>
<protein>
    <recommendedName>
        <fullName evidence="4">Orotidine 5'-phosphate decarboxylase</fullName>
        <ecNumber evidence="3">4.1.1.23</ecNumber>
    </recommendedName>
    <alternativeName>
        <fullName evidence="8">OMP decarboxylase</fullName>
    </alternativeName>
</protein>
<evidence type="ECO:0000259" key="11">
    <source>
        <dbReference type="SMART" id="SM00934"/>
    </source>
</evidence>
<dbReference type="PANTHER" id="PTHR32119">
    <property type="entry name" value="OROTIDINE 5'-PHOSPHATE DECARBOXYLASE"/>
    <property type="match status" value="1"/>
</dbReference>
<evidence type="ECO:0000256" key="7">
    <source>
        <dbReference type="ARBA" id="ARBA00023239"/>
    </source>
</evidence>
<evidence type="ECO:0000256" key="2">
    <source>
        <dbReference type="ARBA" id="ARBA00004861"/>
    </source>
</evidence>
<dbReference type="SUPFAM" id="SSF51366">
    <property type="entry name" value="Ribulose-phoshate binding barrel"/>
    <property type="match status" value="1"/>
</dbReference>
<name>A0A7V3KNM3_UNCW3</name>
<reference evidence="12" key="1">
    <citation type="journal article" date="2020" name="mSystems">
        <title>Genome- and Community-Level Interaction Insights into Carbon Utilization and Element Cycling Functions of Hydrothermarchaeota in Hydrothermal Sediment.</title>
        <authorList>
            <person name="Zhou Z."/>
            <person name="Liu Y."/>
            <person name="Xu W."/>
            <person name="Pan J."/>
            <person name="Luo Z.H."/>
            <person name="Li M."/>
        </authorList>
    </citation>
    <scope>NUCLEOTIDE SEQUENCE [LARGE SCALE GENOMIC DNA]</scope>
    <source>
        <strain evidence="12">SpSt-754</strain>
    </source>
</reference>
<comment type="function">
    <text evidence="1">Catalyzes the decarboxylation of orotidine 5'-monophosphate (OMP) to uridine 5'-monophosphate (UMP).</text>
</comment>
<dbReference type="NCBIfam" id="TIGR01740">
    <property type="entry name" value="pyrF"/>
    <property type="match status" value="1"/>
</dbReference>
<sequence length="241" mass="26890">MRYRKPYSRGGSAISTGIIIALNTASMEEALKWVDNIGNEHDFYKVGLPLYLRYGKNIIEELKKRNKRIFLDLKLHDIPSVVAQSLEPFERGEVEIITVHISGGSEMLRKALEQAHKRGIALAGVSVLTSLSRLEIQRLFAYPCEIERIVESMLNIAAECGVDYAVLSGIEVSKIGSKFKGKIGFIVPGIRMEGEEADDQSRVITPQEAKRLGINYIVVGRPITHSPDPVNALRKYKEALL</sequence>
<keyword evidence="6" id="KW-0665">Pyrimidine biosynthesis</keyword>
<feature type="domain" description="Orotidine 5'-phosphate decarboxylase" evidence="11">
    <location>
        <begin position="17"/>
        <end position="236"/>
    </location>
</feature>
<feature type="binding site" evidence="10">
    <location>
        <position position="200"/>
    </location>
    <ligand>
        <name>substrate</name>
    </ligand>
</feature>
<evidence type="ECO:0000256" key="10">
    <source>
        <dbReference type="PIRSR" id="PIRSR614732-2"/>
    </source>
</evidence>
<dbReference type="GO" id="GO:0006207">
    <property type="term" value="P:'de novo' pyrimidine nucleobase biosynthetic process"/>
    <property type="evidence" value="ECO:0007669"/>
    <property type="project" value="InterPro"/>
</dbReference>
<dbReference type="InterPro" id="IPR013785">
    <property type="entry name" value="Aldolase_TIM"/>
</dbReference>
<feature type="active site" description="For OMPdecase activity" evidence="9">
    <location>
        <position position="74"/>
    </location>
</feature>
<dbReference type="PANTHER" id="PTHR32119:SF2">
    <property type="entry name" value="OROTIDINE 5'-PHOSPHATE DECARBOXYLASE"/>
    <property type="match status" value="1"/>
</dbReference>
<evidence type="ECO:0000256" key="1">
    <source>
        <dbReference type="ARBA" id="ARBA00002356"/>
    </source>
</evidence>
<proteinExistence type="predicted"/>
<dbReference type="AlphaFoldDB" id="A0A7V3KNM3"/>
<evidence type="ECO:0000256" key="8">
    <source>
        <dbReference type="ARBA" id="ARBA00033428"/>
    </source>
</evidence>
<comment type="pathway">
    <text evidence="2">Pyrimidine metabolism; UMP biosynthesis via de novo pathway; UMP from orotate: step 2/2.</text>
</comment>
<feature type="binding site" evidence="10">
    <location>
        <position position="45"/>
    </location>
    <ligand>
        <name>substrate</name>
    </ligand>
</feature>
<feature type="binding site" evidence="10">
    <location>
        <position position="191"/>
    </location>
    <ligand>
        <name>substrate</name>
    </ligand>
</feature>
<dbReference type="Pfam" id="PF00215">
    <property type="entry name" value="OMPdecase"/>
    <property type="match status" value="1"/>
</dbReference>
<evidence type="ECO:0000256" key="6">
    <source>
        <dbReference type="ARBA" id="ARBA00022975"/>
    </source>
</evidence>
<evidence type="ECO:0000256" key="4">
    <source>
        <dbReference type="ARBA" id="ARBA00021923"/>
    </source>
</evidence>
<feature type="active site" description="For OMPdecase activity" evidence="9">
    <location>
        <position position="77"/>
    </location>
</feature>
<evidence type="ECO:0000256" key="9">
    <source>
        <dbReference type="PIRSR" id="PIRSR614732-1"/>
    </source>
</evidence>
<dbReference type="CDD" id="cd04725">
    <property type="entry name" value="OMP_decarboxylase_like"/>
    <property type="match status" value="1"/>
</dbReference>
<dbReference type="NCBIfam" id="NF001273">
    <property type="entry name" value="PRK00230.1"/>
    <property type="match status" value="1"/>
</dbReference>
<feature type="binding site" evidence="10">
    <location>
        <position position="129"/>
    </location>
    <ligand>
        <name>substrate</name>
    </ligand>
</feature>
<accession>A0A7V3KNM3</accession>
<keyword evidence="5" id="KW-0210">Decarboxylase</keyword>
<keyword evidence="7 12" id="KW-0456">Lyase</keyword>
<gene>
    <name evidence="12" type="ORF">ENV38_03700</name>
</gene>
<dbReference type="UniPathway" id="UPA00070">
    <property type="reaction ID" value="UER00120"/>
</dbReference>
<dbReference type="GO" id="GO:0004590">
    <property type="term" value="F:orotidine-5'-phosphate decarboxylase activity"/>
    <property type="evidence" value="ECO:0007669"/>
    <property type="project" value="UniProtKB-EC"/>
</dbReference>
<dbReference type="EMBL" id="DTGD01000138">
    <property type="protein sequence ID" value="HGB35990.1"/>
    <property type="molecule type" value="Genomic_DNA"/>
</dbReference>
<dbReference type="Gene3D" id="3.20.20.70">
    <property type="entry name" value="Aldolase class I"/>
    <property type="match status" value="1"/>
</dbReference>
<comment type="caution">
    <text evidence="12">The sequence shown here is derived from an EMBL/GenBank/DDBJ whole genome shotgun (WGS) entry which is preliminary data.</text>
</comment>